<dbReference type="Proteomes" id="UP000010798">
    <property type="component" value="Chromosome"/>
</dbReference>
<organism evidence="2 3">
    <name type="scientific">Singulisphaera acidiphila (strain ATCC BAA-1392 / DSM 18658 / VKM B-2454 / MOB10)</name>
    <dbReference type="NCBI Taxonomy" id="886293"/>
    <lineage>
        <taxon>Bacteria</taxon>
        <taxon>Pseudomonadati</taxon>
        <taxon>Planctomycetota</taxon>
        <taxon>Planctomycetia</taxon>
        <taxon>Isosphaerales</taxon>
        <taxon>Isosphaeraceae</taxon>
        <taxon>Singulisphaera</taxon>
    </lineage>
</organism>
<dbReference type="AlphaFoldDB" id="L0DNK2"/>
<keyword evidence="3" id="KW-1185">Reference proteome</keyword>
<evidence type="ECO:0000313" key="3">
    <source>
        <dbReference type="Proteomes" id="UP000010798"/>
    </source>
</evidence>
<sequence>MSSSMLKLPLIFALGLLLAFSAKFGRAQDNTSKPGGSREPIRFERQALVFYSEIQKDLGLTQKQEVQIKRLASTLTQRKGELLFEESGEGTDLEATKTTMNGLPRLWDSQVSKTLTKRQEDRLAQLELQRIGTLALVRKDIATKLKLTPTQNKKIKAILDEAREEIVRSMPSAPTAPVLGQGQSIETVPSGKIGRGSRTRSAEGKGAPGGGAVGSNASAVDGLFPVEDEFFGEGVVSDSPLGNFFFPSAAGELASGKATPAGEKPATGLPELDTPEIRAQLSKMRDVQMKRREGVKKVREGASQKIDAILTKEQKNAWEKMLGKPFDFSKIRFQGGG</sequence>
<proteinExistence type="predicted"/>
<name>L0DNK2_SINAD</name>
<protein>
    <submittedName>
        <fullName evidence="2">Uncharacterized protein</fullName>
    </submittedName>
</protein>
<evidence type="ECO:0000256" key="1">
    <source>
        <dbReference type="SAM" id="MobiDB-lite"/>
    </source>
</evidence>
<reference evidence="2 3" key="1">
    <citation type="submission" date="2012-02" db="EMBL/GenBank/DDBJ databases">
        <title>Complete sequence of chromosome of Singulisphaera acidiphila DSM 18658.</title>
        <authorList>
            <consortium name="US DOE Joint Genome Institute (JGI-PGF)"/>
            <person name="Lucas S."/>
            <person name="Copeland A."/>
            <person name="Lapidus A."/>
            <person name="Glavina del Rio T."/>
            <person name="Dalin E."/>
            <person name="Tice H."/>
            <person name="Bruce D."/>
            <person name="Goodwin L."/>
            <person name="Pitluck S."/>
            <person name="Peters L."/>
            <person name="Ovchinnikova G."/>
            <person name="Chertkov O."/>
            <person name="Kyrpides N."/>
            <person name="Mavromatis K."/>
            <person name="Ivanova N."/>
            <person name="Brettin T."/>
            <person name="Detter J.C."/>
            <person name="Han C."/>
            <person name="Larimer F."/>
            <person name="Land M."/>
            <person name="Hauser L."/>
            <person name="Markowitz V."/>
            <person name="Cheng J.-F."/>
            <person name="Hugenholtz P."/>
            <person name="Woyke T."/>
            <person name="Wu D."/>
            <person name="Tindall B."/>
            <person name="Pomrenke H."/>
            <person name="Brambilla E."/>
            <person name="Klenk H.-P."/>
            <person name="Eisen J.A."/>
        </authorList>
    </citation>
    <scope>NUCLEOTIDE SEQUENCE [LARGE SCALE GENOMIC DNA]</scope>
    <source>
        <strain evidence="3">ATCC BAA-1392 / DSM 18658 / VKM B-2454 / MOB10</strain>
    </source>
</reference>
<dbReference type="HOGENOM" id="CLU_986592_0_0_0"/>
<dbReference type="OrthoDB" id="274533at2"/>
<dbReference type="EMBL" id="CP003364">
    <property type="protein sequence ID" value="AGA30395.1"/>
    <property type="molecule type" value="Genomic_DNA"/>
</dbReference>
<evidence type="ECO:0000313" key="2">
    <source>
        <dbReference type="EMBL" id="AGA30395.1"/>
    </source>
</evidence>
<gene>
    <name evidence="2" type="ordered locus">Sinac_6309</name>
</gene>
<accession>L0DNK2</accession>
<feature type="region of interest" description="Disordered" evidence="1">
    <location>
        <begin position="173"/>
        <end position="216"/>
    </location>
</feature>
<dbReference type="KEGG" id="saci:Sinac_6309"/>
<dbReference type="RefSeq" id="WP_015249481.1">
    <property type="nucleotide sequence ID" value="NC_019892.1"/>
</dbReference>